<evidence type="ECO:0000313" key="1">
    <source>
        <dbReference type="EMBL" id="GBP17254.1"/>
    </source>
</evidence>
<organism evidence="1 2">
    <name type="scientific">Eumeta variegata</name>
    <name type="common">Bagworm moth</name>
    <name type="synonym">Eumeta japonica</name>
    <dbReference type="NCBI Taxonomy" id="151549"/>
    <lineage>
        <taxon>Eukaryota</taxon>
        <taxon>Metazoa</taxon>
        <taxon>Ecdysozoa</taxon>
        <taxon>Arthropoda</taxon>
        <taxon>Hexapoda</taxon>
        <taxon>Insecta</taxon>
        <taxon>Pterygota</taxon>
        <taxon>Neoptera</taxon>
        <taxon>Endopterygota</taxon>
        <taxon>Lepidoptera</taxon>
        <taxon>Glossata</taxon>
        <taxon>Ditrysia</taxon>
        <taxon>Tineoidea</taxon>
        <taxon>Psychidae</taxon>
        <taxon>Oiketicinae</taxon>
        <taxon>Eumeta</taxon>
    </lineage>
</organism>
<gene>
    <name evidence="1" type="ORF">EVAR_17748_1</name>
</gene>
<evidence type="ECO:0000313" key="2">
    <source>
        <dbReference type="Proteomes" id="UP000299102"/>
    </source>
</evidence>
<keyword evidence="2" id="KW-1185">Reference proteome</keyword>
<comment type="caution">
    <text evidence="1">The sequence shown here is derived from an EMBL/GenBank/DDBJ whole genome shotgun (WGS) entry which is preliminary data.</text>
</comment>
<dbReference type="EMBL" id="BGZK01000086">
    <property type="protein sequence ID" value="GBP17254.1"/>
    <property type="molecule type" value="Genomic_DNA"/>
</dbReference>
<name>A0A4C1TTM9_EUMVA</name>
<protein>
    <submittedName>
        <fullName evidence="1">Uncharacterized protein</fullName>
    </submittedName>
</protein>
<proteinExistence type="predicted"/>
<dbReference type="AlphaFoldDB" id="A0A4C1TTM9"/>
<accession>A0A4C1TTM9</accession>
<dbReference type="Proteomes" id="UP000299102">
    <property type="component" value="Unassembled WGS sequence"/>
</dbReference>
<sequence>MSGDSQKDTGRANGNAGILNTLVLVHLNVARQNNTEKYVLWCRSKCVAEAAERNLKCTNATGAAECGARCTIFSGCLNLKRDIQTRAKG</sequence>
<reference evidence="1 2" key="1">
    <citation type="journal article" date="2019" name="Commun. Biol.">
        <title>The bagworm genome reveals a unique fibroin gene that provides high tensile strength.</title>
        <authorList>
            <person name="Kono N."/>
            <person name="Nakamura H."/>
            <person name="Ohtoshi R."/>
            <person name="Tomita M."/>
            <person name="Numata K."/>
            <person name="Arakawa K."/>
        </authorList>
    </citation>
    <scope>NUCLEOTIDE SEQUENCE [LARGE SCALE GENOMIC DNA]</scope>
</reference>